<evidence type="ECO:0000313" key="5">
    <source>
        <dbReference type="Proteomes" id="UP000664859"/>
    </source>
</evidence>
<dbReference type="PROSITE" id="PS50088">
    <property type="entry name" value="ANK_REPEAT"/>
    <property type="match status" value="1"/>
</dbReference>
<proteinExistence type="predicted"/>
<dbReference type="InterPro" id="IPR050745">
    <property type="entry name" value="Multifunctional_regulatory"/>
</dbReference>
<sequence>MAEAVSGSEHQRVNDLWQAQSLAGHGFDVNNVFAQSFKNTSLLHIAATGRSHEVVERLLSHGAAVNCLNGAGQSPLHCAATPDIARILVRCGADVNLINPVIGWTAVSYAMEKAMVSQEWREWTVELLAEHDADVEAAVQMLELWSFLYDEEFLQELHKYID</sequence>
<evidence type="ECO:0000313" key="4">
    <source>
        <dbReference type="EMBL" id="KAG5187332.1"/>
    </source>
</evidence>
<dbReference type="SMART" id="SM00248">
    <property type="entry name" value="ANK"/>
    <property type="match status" value="2"/>
</dbReference>
<evidence type="ECO:0000256" key="1">
    <source>
        <dbReference type="ARBA" id="ARBA00022737"/>
    </source>
</evidence>
<feature type="repeat" description="ANK" evidence="3">
    <location>
        <begin position="38"/>
        <end position="70"/>
    </location>
</feature>
<dbReference type="PANTHER" id="PTHR24189">
    <property type="entry name" value="MYOTROPHIN"/>
    <property type="match status" value="1"/>
</dbReference>
<dbReference type="EMBL" id="JAFCMP010000090">
    <property type="protein sequence ID" value="KAG5187332.1"/>
    <property type="molecule type" value="Genomic_DNA"/>
</dbReference>
<dbReference type="Pfam" id="PF12796">
    <property type="entry name" value="Ank_2"/>
    <property type="match status" value="1"/>
</dbReference>
<name>A0A836CIK0_9STRA</name>
<accession>A0A836CIK0</accession>
<keyword evidence="1" id="KW-0677">Repeat</keyword>
<evidence type="ECO:0000256" key="3">
    <source>
        <dbReference type="PROSITE-ProRule" id="PRU00023"/>
    </source>
</evidence>
<dbReference type="OrthoDB" id="59416at2759"/>
<dbReference type="Proteomes" id="UP000664859">
    <property type="component" value="Unassembled WGS sequence"/>
</dbReference>
<dbReference type="PROSITE" id="PS50297">
    <property type="entry name" value="ANK_REP_REGION"/>
    <property type="match status" value="1"/>
</dbReference>
<reference evidence="4" key="1">
    <citation type="submission" date="2021-02" db="EMBL/GenBank/DDBJ databases">
        <title>First Annotated Genome of the Yellow-green Alga Tribonema minus.</title>
        <authorList>
            <person name="Mahan K.M."/>
        </authorList>
    </citation>
    <scope>NUCLEOTIDE SEQUENCE</scope>
    <source>
        <strain evidence="4">UTEX B ZZ1240</strain>
    </source>
</reference>
<dbReference type="AlphaFoldDB" id="A0A836CIK0"/>
<keyword evidence="5" id="KW-1185">Reference proteome</keyword>
<dbReference type="Gene3D" id="1.25.40.20">
    <property type="entry name" value="Ankyrin repeat-containing domain"/>
    <property type="match status" value="1"/>
</dbReference>
<dbReference type="PANTHER" id="PTHR24189:SF72">
    <property type="entry name" value="ANKYRIN REPEAT-CONTAINING DOMAIN-CONTAINING PROTEIN"/>
    <property type="match status" value="1"/>
</dbReference>
<protein>
    <submittedName>
        <fullName evidence="4">Ankyrin repeat-containing domain protein</fullName>
    </submittedName>
</protein>
<keyword evidence="2 3" id="KW-0040">ANK repeat</keyword>
<dbReference type="InterPro" id="IPR036770">
    <property type="entry name" value="Ankyrin_rpt-contain_sf"/>
</dbReference>
<comment type="caution">
    <text evidence="4">The sequence shown here is derived from an EMBL/GenBank/DDBJ whole genome shotgun (WGS) entry which is preliminary data.</text>
</comment>
<dbReference type="SUPFAM" id="SSF48403">
    <property type="entry name" value="Ankyrin repeat"/>
    <property type="match status" value="1"/>
</dbReference>
<gene>
    <name evidence="4" type="ORF">JKP88DRAFT_218574</name>
</gene>
<dbReference type="InterPro" id="IPR002110">
    <property type="entry name" value="Ankyrin_rpt"/>
</dbReference>
<evidence type="ECO:0000256" key="2">
    <source>
        <dbReference type="ARBA" id="ARBA00023043"/>
    </source>
</evidence>
<organism evidence="4 5">
    <name type="scientific">Tribonema minus</name>
    <dbReference type="NCBI Taxonomy" id="303371"/>
    <lineage>
        <taxon>Eukaryota</taxon>
        <taxon>Sar</taxon>
        <taxon>Stramenopiles</taxon>
        <taxon>Ochrophyta</taxon>
        <taxon>PX clade</taxon>
        <taxon>Xanthophyceae</taxon>
        <taxon>Tribonematales</taxon>
        <taxon>Tribonemataceae</taxon>
        <taxon>Tribonema</taxon>
    </lineage>
</organism>